<feature type="region of interest" description="Disordered" evidence="1">
    <location>
        <begin position="36"/>
        <end position="83"/>
    </location>
</feature>
<feature type="compositionally biased region" description="Polar residues" evidence="1">
    <location>
        <begin position="57"/>
        <end position="67"/>
    </location>
</feature>
<evidence type="ECO:0000313" key="4">
    <source>
        <dbReference type="Proteomes" id="UP000663829"/>
    </source>
</evidence>
<evidence type="ECO:0000313" key="3">
    <source>
        <dbReference type="EMBL" id="CAF4264748.1"/>
    </source>
</evidence>
<evidence type="ECO:0000313" key="2">
    <source>
        <dbReference type="EMBL" id="CAF1375051.1"/>
    </source>
</evidence>
<gene>
    <name evidence="2" type="ORF">GPM918_LOCUS32047</name>
    <name evidence="3" type="ORF">SRO942_LOCUS32703</name>
</gene>
<dbReference type="EMBL" id="CAJOBC010077936">
    <property type="protein sequence ID" value="CAF4264748.1"/>
    <property type="molecule type" value="Genomic_DNA"/>
</dbReference>
<evidence type="ECO:0000256" key="1">
    <source>
        <dbReference type="SAM" id="MobiDB-lite"/>
    </source>
</evidence>
<protein>
    <submittedName>
        <fullName evidence="2">Uncharacterized protein</fullName>
    </submittedName>
</protein>
<dbReference type="Proteomes" id="UP000663829">
    <property type="component" value="Unassembled WGS sequence"/>
</dbReference>
<accession>A0A815J628</accession>
<reference evidence="2" key="1">
    <citation type="submission" date="2021-02" db="EMBL/GenBank/DDBJ databases">
        <authorList>
            <person name="Nowell W R."/>
        </authorList>
    </citation>
    <scope>NUCLEOTIDE SEQUENCE</scope>
</reference>
<proteinExistence type="predicted"/>
<name>A0A815J628_9BILA</name>
<organism evidence="2 4">
    <name type="scientific">Didymodactylos carnosus</name>
    <dbReference type="NCBI Taxonomy" id="1234261"/>
    <lineage>
        <taxon>Eukaryota</taxon>
        <taxon>Metazoa</taxon>
        <taxon>Spiralia</taxon>
        <taxon>Gnathifera</taxon>
        <taxon>Rotifera</taxon>
        <taxon>Eurotatoria</taxon>
        <taxon>Bdelloidea</taxon>
        <taxon>Philodinida</taxon>
        <taxon>Philodinidae</taxon>
        <taxon>Didymodactylos</taxon>
    </lineage>
</organism>
<dbReference type="AlphaFoldDB" id="A0A815J628"/>
<dbReference type="EMBL" id="CAJNOQ010016127">
    <property type="protein sequence ID" value="CAF1375051.1"/>
    <property type="molecule type" value="Genomic_DNA"/>
</dbReference>
<keyword evidence="4" id="KW-1185">Reference proteome</keyword>
<comment type="caution">
    <text evidence="2">The sequence shown here is derived from an EMBL/GenBank/DDBJ whole genome shotgun (WGS) entry which is preliminary data.</text>
</comment>
<dbReference type="Proteomes" id="UP000681722">
    <property type="component" value="Unassembled WGS sequence"/>
</dbReference>
<sequence length="112" mass="12521">MILVQFFDLGGAGTLCNENQDHFEEDNEHELVEQDEHPELEGMNDEDMTNLSDHRTTSFNCESSLRGSRTVAGDDDGEGNESGFREMETLKSIENNMFSLQQTVASDMAAIN</sequence>